<evidence type="ECO:0000256" key="6">
    <source>
        <dbReference type="ARBA" id="ARBA00022847"/>
    </source>
</evidence>
<dbReference type="RefSeq" id="WP_119534848.1">
    <property type="nucleotide sequence ID" value="NZ_NRJF01000129.1"/>
</dbReference>
<sequence>MTSNILNTLSAMWSFFNDYLLIFSLLICGVFYFILLKGVQIRYLKHSFTLLWNKETSYNDDKVNITPVQSFLTGLAARIGMGNIAGVAAAIAAGGPGAVFWMWVAAFLGMGTAFVENTLAQVYKTKISSGEFKGGPAFYITYGLKSKLGGMIFSLVLAFTYGFAFVSLQTNQISESLNYAFEMPKWIVGLILVFLTGIIIFSNLKTIANVSGVLIPIMSGLYILMALILIILHITELPKVIYTIVTSAFNTDSALGATIGLAINYGVKRGLFSNEAGMGSSPNIAASANVKHPVSQGFVQMVGIFFDTIVICSLTAFMVLMAGVYGSPAGAGLEGASLAQASVEAFMGKFGSELLVFIIFLFAFTSVLGYFTYGSVGIYYITENKWIAHLYRLGVLGFTFWGAYKSPDLVWSTADVFMAIMCFMNVVACLLLWRPLYTVYKDYRDQIKSGIKVPVFDVSKYPSLARTLPEPEIWDAKRHNQEINAEK</sequence>
<feature type="transmembrane region" description="Helical" evidence="9">
    <location>
        <begin position="213"/>
        <end position="234"/>
    </location>
</feature>
<feature type="transmembrane region" description="Helical" evidence="9">
    <location>
        <begin position="240"/>
        <end position="263"/>
    </location>
</feature>
<feature type="transmembrane region" description="Helical" evidence="9">
    <location>
        <begin position="186"/>
        <end position="204"/>
    </location>
</feature>
<keyword evidence="3 9" id="KW-0813">Transport</keyword>
<dbReference type="InterPro" id="IPR001463">
    <property type="entry name" value="Na/Ala_symport"/>
</dbReference>
<dbReference type="PANTHER" id="PTHR30330:SF1">
    <property type="entry name" value="AMINO-ACID CARRIER PROTEIN ALST"/>
    <property type="match status" value="1"/>
</dbReference>
<evidence type="ECO:0000256" key="8">
    <source>
        <dbReference type="ARBA" id="ARBA00023136"/>
    </source>
</evidence>
<keyword evidence="7 9" id="KW-1133">Transmembrane helix</keyword>
<dbReference type="Proteomes" id="UP000265964">
    <property type="component" value="Unassembled WGS sequence"/>
</dbReference>
<dbReference type="AlphaFoldDB" id="A0A3A1YC63"/>
<feature type="transmembrane region" description="Helical" evidence="9">
    <location>
        <begin position="354"/>
        <end position="374"/>
    </location>
</feature>
<dbReference type="Gene3D" id="1.20.1740.10">
    <property type="entry name" value="Amino acid/polyamine transporter I"/>
    <property type="match status" value="1"/>
</dbReference>
<reference evidence="10 11" key="1">
    <citation type="submission" date="2017-08" db="EMBL/GenBank/DDBJ databases">
        <title>Reclassification of Bisgaard taxon 37 and 44.</title>
        <authorList>
            <person name="Christensen H."/>
        </authorList>
    </citation>
    <scope>NUCLEOTIDE SEQUENCE [LARGE SCALE GENOMIC DNA]</scope>
    <source>
        <strain evidence="10 11">EEAB3T1</strain>
    </source>
</reference>
<evidence type="ECO:0000256" key="7">
    <source>
        <dbReference type="ARBA" id="ARBA00022989"/>
    </source>
</evidence>
<comment type="caution">
    <text evidence="10">The sequence shown here is derived from an EMBL/GenBank/DDBJ whole genome shotgun (WGS) entry which is preliminary data.</text>
</comment>
<evidence type="ECO:0000313" key="10">
    <source>
        <dbReference type="EMBL" id="RIY34760.1"/>
    </source>
</evidence>
<name>A0A3A1YC63_9GAMM</name>
<dbReference type="PANTHER" id="PTHR30330">
    <property type="entry name" value="AGSS FAMILY TRANSPORTER, SODIUM-ALANINE"/>
    <property type="match status" value="1"/>
</dbReference>
<keyword evidence="4" id="KW-1003">Cell membrane</keyword>
<dbReference type="EMBL" id="NRJF01000129">
    <property type="protein sequence ID" value="RIY34760.1"/>
    <property type="molecule type" value="Genomic_DNA"/>
</dbReference>
<accession>A0A3A1YC63</accession>
<dbReference type="NCBIfam" id="TIGR00835">
    <property type="entry name" value="agcS"/>
    <property type="match status" value="1"/>
</dbReference>
<dbReference type="PROSITE" id="PS00873">
    <property type="entry name" value="NA_ALANINE_SYMP"/>
    <property type="match status" value="1"/>
</dbReference>
<gene>
    <name evidence="10" type="ORF">CKF59_04875</name>
</gene>
<comment type="similarity">
    <text evidence="2 9">Belongs to the alanine or glycine:cation symporter (AGCS) (TC 2.A.25) family.</text>
</comment>
<protein>
    <recommendedName>
        <fullName evidence="12">AGCS family alanine or glycine:cation symporter</fullName>
    </recommendedName>
</protein>
<evidence type="ECO:0000256" key="9">
    <source>
        <dbReference type="RuleBase" id="RU363064"/>
    </source>
</evidence>
<organism evidence="10 11">
    <name type="scientific">Psittacicella gerlachiana</name>
    <dbReference type="NCBI Taxonomy" id="2028574"/>
    <lineage>
        <taxon>Bacteria</taxon>
        <taxon>Pseudomonadati</taxon>
        <taxon>Pseudomonadota</taxon>
        <taxon>Gammaproteobacteria</taxon>
        <taxon>Pasteurellales</taxon>
        <taxon>Psittacicellaceae</taxon>
        <taxon>Psittacicella</taxon>
    </lineage>
</organism>
<feature type="transmembrane region" description="Helical" evidence="9">
    <location>
        <begin position="301"/>
        <end position="325"/>
    </location>
</feature>
<evidence type="ECO:0008006" key="12">
    <source>
        <dbReference type="Google" id="ProtNLM"/>
    </source>
</evidence>
<keyword evidence="8 9" id="KW-0472">Membrane</keyword>
<evidence type="ECO:0000256" key="3">
    <source>
        <dbReference type="ARBA" id="ARBA00022448"/>
    </source>
</evidence>
<evidence type="ECO:0000256" key="4">
    <source>
        <dbReference type="ARBA" id="ARBA00022475"/>
    </source>
</evidence>
<evidence type="ECO:0000256" key="5">
    <source>
        <dbReference type="ARBA" id="ARBA00022692"/>
    </source>
</evidence>
<dbReference type="GO" id="GO:0005283">
    <property type="term" value="F:amino acid:sodium symporter activity"/>
    <property type="evidence" value="ECO:0007669"/>
    <property type="project" value="InterPro"/>
</dbReference>
<feature type="transmembrane region" description="Helical" evidence="9">
    <location>
        <begin position="75"/>
        <end position="94"/>
    </location>
</feature>
<dbReference type="FunFam" id="1.20.1740.10:FF:000004">
    <property type="entry name" value="Sodium:alanine symporter family protein"/>
    <property type="match status" value="1"/>
</dbReference>
<keyword evidence="9" id="KW-0997">Cell inner membrane</keyword>
<evidence type="ECO:0000256" key="1">
    <source>
        <dbReference type="ARBA" id="ARBA00004651"/>
    </source>
</evidence>
<keyword evidence="6 9" id="KW-0769">Symport</keyword>
<evidence type="ECO:0000313" key="11">
    <source>
        <dbReference type="Proteomes" id="UP000265964"/>
    </source>
</evidence>
<dbReference type="Pfam" id="PF01235">
    <property type="entry name" value="Na_Ala_symp"/>
    <property type="match status" value="1"/>
</dbReference>
<feature type="transmembrane region" description="Helical" evidence="9">
    <location>
        <begin position="386"/>
        <end position="404"/>
    </location>
</feature>
<comment type="subcellular location">
    <subcellularLocation>
        <location evidence="9">Cell inner membrane</location>
        <topology evidence="9">Multi-pass membrane protein</topology>
    </subcellularLocation>
    <subcellularLocation>
        <location evidence="1">Cell membrane</location>
        <topology evidence="1">Multi-pass membrane protein</topology>
    </subcellularLocation>
</comment>
<feature type="transmembrane region" description="Helical" evidence="9">
    <location>
        <begin position="20"/>
        <end position="39"/>
    </location>
</feature>
<keyword evidence="11" id="KW-1185">Reference proteome</keyword>
<proteinExistence type="inferred from homology"/>
<evidence type="ECO:0000256" key="2">
    <source>
        <dbReference type="ARBA" id="ARBA00009261"/>
    </source>
</evidence>
<feature type="transmembrane region" description="Helical" evidence="9">
    <location>
        <begin position="416"/>
        <end position="433"/>
    </location>
</feature>
<keyword evidence="5 9" id="KW-0812">Transmembrane</keyword>
<dbReference type="OrthoDB" id="9806926at2"/>
<dbReference type="PRINTS" id="PR00175">
    <property type="entry name" value="NAALASMPORT"/>
</dbReference>
<feature type="transmembrane region" description="Helical" evidence="9">
    <location>
        <begin position="148"/>
        <end position="166"/>
    </location>
</feature>
<dbReference type="GO" id="GO:0005886">
    <property type="term" value="C:plasma membrane"/>
    <property type="evidence" value="ECO:0007669"/>
    <property type="project" value="UniProtKB-SubCell"/>
</dbReference>
<feature type="transmembrane region" description="Helical" evidence="9">
    <location>
        <begin position="100"/>
        <end position="119"/>
    </location>
</feature>